<feature type="compositionally biased region" description="Polar residues" evidence="2">
    <location>
        <begin position="1"/>
        <end position="12"/>
    </location>
</feature>
<dbReference type="CDD" id="cd06170">
    <property type="entry name" value="LuxR_C_like"/>
    <property type="match status" value="1"/>
</dbReference>
<protein>
    <submittedName>
        <fullName evidence="4">Two-component response regulator</fullName>
    </submittedName>
</protein>
<dbReference type="InterPro" id="IPR039420">
    <property type="entry name" value="WalR-like"/>
</dbReference>
<dbReference type="eggNOG" id="COG2197">
    <property type="taxonomic scope" value="Bacteria"/>
</dbReference>
<feature type="region of interest" description="Disordered" evidence="2">
    <location>
        <begin position="1"/>
        <end position="20"/>
    </location>
</feature>
<gene>
    <name evidence="4" type="ordered locus">msl4031</name>
</gene>
<evidence type="ECO:0000259" key="3">
    <source>
        <dbReference type="PROSITE" id="PS50043"/>
    </source>
</evidence>
<organism evidence="4 5">
    <name type="scientific">Mesorhizobium japonicum (strain LMG 29417 / CECT 9101 / MAFF 303099)</name>
    <name type="common">Mesorhizobium loti (strain MAFF 303099)</name>
    <dbReference type="NCBI Taxonomy" id="266835"/>
    <lineage>
        <taxon>Bacteria</taxon>
        <taxon>Pseudomonadati</taxon>
        <taxon>Pseudomonadota</taxon>
        <taxon>Alphaproteobacteria</taxon>
        <taxon>Hyphomicrobiales</taxon>
        <taxon>Phyllobacteriaceae</taxon>
        <taxon>Mesorhizobium</taxon>
    </lineage>
</organism>
<dbReference type="SMART" id="SM00421">
    <property type="entry name" value="HTH_LUXR"/>
    <property type="match status" value="1"/>
</dbReference>
<dbReference type="PRINTS" id="PR00038">
    <property type="entry name" value="HTHLUXR"/>
</dbReference>
<dbReference type="AlphaFoldDB" id="Q98EY1"/>
<evidence type="ECO:0000256" key="1">
    <source>
        <dbReference type="ARBA" id="ARBA00023125"/>
    </source>
</evidence>
<evidence type="ECO:0000313" key="4">
    <source>
        <dbReference type="EMBL" id="BAB50786.1"/>
    </source>
</evidence>
<sequence length="81" mass="9291">MLSDLQSPNPANSIAVRARATDRARQTNILRLVVEGLSITEVGWRMELHEKTVKYHMTGVLSKLYVRNRTEAALMLREARR</sequence>
<dbReference type="KEGG" id="mlo:msl4031"/>
<dbReference type="GO" id="GO:0003677">
    <property type="term" value="F:DNA binding"/>
    <property type="evidence" value="ECO:0007669"/>
    <property type="project" value="UniProtKB-KW"/>
</dbReference>
<reference evidence="4 5" key="1">
    <citation type="journal article" date="2000" name="DNA Res.">
        <title>Complete genome structure of the nitrogen-fixing symbiotic bacterium Mesorhizobium loti.</title>
        <authorList>
            <person name="Kaneko T."/>
            <person name="Nakamura Y."/>
            <person name="Sato S."/>
            <person name="Asamizu E."/>
            <person name="Kato T."/>
            <person name="Sasamoto S."/>
            <person name="Watanabe A."/>
            <person name="Idesawa K."/>
            <person name="Ishikawa A."/>
            <person name="Kawashima K."/>
            <person name="Kimura T."/>
            <person name="Kishida Y."/>
            <person name="Kiyokawa C."/>
            <person name="Kohara M."/>
            <person name="Matsumoto M."/>
            <person name="Matsuno A."/>
            <person name="Mochizuki Y."/>
            <person name="Nakayama S."/>
            <person name="Nakazaki N."/>
            <person name="Shimpo S."/>
            <person name="Sugimoto M."/>
            <person name="Takeuchi C."/>
            <person name="Yamada M."/>
            <person name="Tabata S."/>
        </authorList>
    </citation>
    <scope>NUCLEOTIDE SEQUENCE [LARGE SCALE GENOMIC DNA]</scope>
    <source>
        <strain evidence="5">LMG 29417 / CECT 9101 / MAFF 303099</strain>
    </source>
</reference>
<dbReference type="InterPro" id="IPR036388">
    <property type="entry name" value="WH-like_DNA-bd_sf"/>
</dbReference>
<dbReference type="SUPFAM" id="SSF46894">
    <property type="entry name" value="C-terminal effector domain of the bipartite response regulators"/>
    <property type="match status" value="1"/>
</dbReference>
<dbReference type="InterPro" id="IPR016032">
    <property type="entry name" value="Sig_transdc_resp-reg_C-effctor"/>
</dbReference>
<keyword evidence="1" id="KW-0238">DNA-binding</keyword>
<dbReference type="Gene3D" id="1.10.10.10">
    <property type="entry name" value="Winged helix-like DNA-binding domain superfamily/Winged helix DNA-binding domain"/>
    <property type="match status" value="1"/>
</dbReference>
<dbReference type="PROSITE" id="PS50043">
    <property type="entry name" value="HTH_LUXR_2"/>
    <property type="match status" value="1"/>
</dbReference>
<dbReference type="Pfam" id="PF00196">
    <property type="entry name" value="GerE"/>
    <property type="match status" value="1"/>
</dbReference>
<feature type="domain" description="HTH luxR-type" evidence="3">
    <location>
        <begin position="17"/>
        <end position="80"/>
    </location>
</feature>
<evidence type="ECO:0000313" key="5">
    <source>
        <dbReference type="Proteomes" id="UP000000552"/>
    </source>
</evidence>
<proteinExistence type="predicted"/>
<accession>Q98EY1</accession>
<dbReference type="RefSeq" id="WP_010912129.1">
    <property type="nucleotide sequence ID" value="NC_002678.2"/>
</dbReference>
<dbReference type="GO" id="GO:0006355">
    <property type="term" value="P:regulation of DNA-templated transcription"/>
    <property type="evidence" value="ECO:0007669"/>
    <property type="project" value="InterPro"/>
</dbReference>
<evidence type="ECO:0000256" key="2">
    <source>
        <dbReference type="SAM" id="MobiDB-lite"/>
    </source>
</evidence>
<dbReference type="HOGENOM" id="CLU_2571441_0_0_5"/>
<dbReference type="PANTHER" id="PTHR43214">
    <property type="entry name" value="TWO-COMPONENT RESPONSE REGULATOR"/>
    <property type="match status" value="1"/>
</dbReference>
<dbReference type="InterPro" id="IPR000792">
    <property type="entry name" value="Tscrpt_reg_LuxR_C"/>
</dbReference>
<name>Q98EY1_RHILO</name>
<dbReference type="EMBL" id="BA000012">
    <property type="protein sequence ID" value="BAB50786.1"/>
    <property type="molecule type" value="Genomic_DNA"/>
</dbReference>
<dbReference type="Proteomes" id="UP000000552">
    <property type="component" value="Chromosome"/>
</dbReference>